<name>A0A9X7WG06_9MYCO</name>
<dbReference type="RefSeq" id="WP_220694933.1">
    <property type="nucleotide sequence ID" value="NZ_CP080997.1"/>
</dbReference>
<dbReference type="InterPro" id="IPR004707">
    <property type="entry name" value="MmpL_fam"/>
</dbReference>
<reference evidence="9" key="1">
    <citation type="submission" date="2021-08" db="EMBL/GenBank/DDBJ databases">
        <title>Whole genome sequencing of non-tuberculosis mycobacteria type-strains.</title>
        <authorList>
            <person name="Igarashi Y."/>
            <person name="Osugi A."/>
            <person name="Mitarai S."/>
        </authorList>
    </citation>
    <scope>NUCLEOTIDE SEQUENCE</scope>
    <source>
        <strain evidence="9">JCM 30995</strain>
    </source>
</reference>
<feature type="transmembrane region" description="Helical" evidence="7">
    <location>
        <begin position="801"/>
        <end position="827"/>
    </location>
</feature>
<keyword evidence="4 7" id="KW-0812">Transmembrane</keyword>
<feature type="domain" description="Membrane transport protein MMPL" evidence="8">
    <location>
        <begin position="619"/>
        <end position="949"/>
    </location>
</feature>
<feature type="transmembrane region" description="Helical" evidence="7">
    <location>
        <begin position="903"/>
        <end position="925"/>
    </location>
</feature>
<dbReference type="AlphaFoldDB" id="A0A9X7WG06"/>
<evidence type="ECO:0000256" key="1">
    <source>
        <dbReference type="ARBA" id="ARBA00004651"/>
    </source>
</evidence>
<protein>
    <submittedName>
        <fullName evidence="9">MMPL family transporter</fullName>
    </submittedName>
</protein>
<evidence type="ECO:0000256" key="2">
    <source>
        <dbReference type="ARBA" id="ARBA00010157"/>
    </source>
</evidence>
<comment type="similarity">
    <text evidence="2">Belongs to the resistance-nodulation-cell division (RND) (TC 2.A.6) family. MmpL subfamily.</text>
</comment>
<comment type="subcellular location">
    <subcellularLocation>
        <location evidence="1">Cell membrane</location>
        <topology evidence="1">Multi-pass membrane protein</topology>
    </subcellularLocation>
</comment>
<dbReference type="KEGG" id="mher:K3U94_21295"/>
<dbReference type="FunFam" id="1.20.1640.10:FF:000020">
    <property type="entry name" value="Transmembrane transport protein MmpL10"/>
    <property type="match status" value="1"/>
</dbReference>
<feature type="transmembrane region" description="Helical" evidence="7">
    <location>
        <begin position="307"/>
        <end position="328"/>
    </location>
</feature>
<proteinExistence type="inferred from homology"/>
<dbReference type="EMBL" id="CP080997">
    <property type="protein sequence ID" value="QZA07441.1"/>
    <property type="molecule type" value="Genomic_DNA"/>
</dbReference>
<dbReference type="Proteomes" id="UP000825008">
    <property type="component" value="Chromosome"/>
</dbReference>
<gene>
    <name evidence="9" type="ORF">K3U94_21295</name>
</gene>
<dbReference type="FunFam" id="1.20.1640.10:FF:000018">
    <property type="entry name" value="Transmembrane transport protein MmpL10"/>
    <property type="match status" value="1"/>
</dbReference>
<feature type="transmembrane region" description="Helical" evidence="7">
    <location>
        <begin position="340"/>
        <end position="361"/>
    </location>
</feature>
<evidence type="ECO:0000256" key="4">
    <source>
        <dbReference type="ARBA" id="ARBA00022692"/>
    </source>
</evidence>
<evidence type="ECO:0000256" key="5">
    <source>
        <dbReference type="ARBA" id="ARBA00022989"/>
    </source>
</evidence>
<keyword evidence="3" id="KW-1003">Cell membrane</keyword>
<dbReference type="SUPFAM" id="SSF82866">
    <property type="entry name" value="Multidrug efflux transporter AcrB transmembrane domain"/>
    <property type="match status" value="2"/>
</dbReference>
<feature type="transmembrane region" description="Helical" evidence="7">
    <location>
        <begin position="877"/>
        <end position="897"/>
    </location>
</feature>
<dbReference type="PANTHER" id="PTHR33406:SF6">
    <property type="entry name" value="MEMBRANE PROTEIN YDGH-RELATED"/>
    <property type="match status" value="1"/>
</dbReference>
<feature type="transmembrane region" description="Helical" evidence="7">
    <location>
        <begin position="266"/>
        <end position="286"/>
    </location>
</feature>
<feature type="transmembrane region" description="Helical" evidence="7">
    <location>
        <begin position="382"/>
        <end position="408"/>
    </location>
</feature>
<dbReference type="GO" id="GO:0005886">
    <property type="term" value="C:plasma membrane"/>
    <property type="evidence" value="ECO:0007669"/>
    <property type="project" value="UniProtKB-SubCell"/>
</dbReference>
<dbReference type="NCBIfam" id="TIGR00833">
    <property type="entry name" value="actII"/>
    <property type="match status" value="1"/>
</dbReference>
<evidence type="ECO:0000256" key="7">
    <source>
        <dbReference type="SAM" id="Phobius"/>
    </source>
</evidence>
<dbReference type="InterPro" id="IPR050545">
    <property type="entry name" value="Mycobact_MmpL"/>
</dbReference>
<feature type="transmembrane region" description="Helical" evidence="7">
    <location>
        <begin position="32"/>
        <end position="51"/>
    </location>
</feature>
<dbReference type="Gene3D" id="1.20.1640.10">
    <property type="entry name" value="Multidrug efflux transporter AcrB transmembrane domain"/>
    <property type="match status" value="2"/>
</dbReference>
<evidence type="ECO:0000313" key="9">
    <source>
        <dbReference type="EMBL" id="QZA07441.1"/>
    </source>
</evidence>
<evidence type="ECO:0000259" key="8">
    <source>
        <dbReference type="Pfam" id="PF03176"/>
    </source>
</evidence>
<dbReference type="Pfam" id="PF03176">
    <property type="entry name" value="MMPL"/>
    <property type="match status" value="2"/>
</dbReference>
<feature type="transmembrane region" description="Helical" evidence="7">
    <location>
        <begin position="205"/>
        <end position="224"/>
    </location>
</feature>
<dbReference type="PANTHER" id="PTHR33406">
    <property type="entry name" value="MEMBRANE PROTEIN MJ1562-RELATED"/>
    <property type="match status" value="1"/>
</dbReference>
<feature type="transmembrane region" description="Helical" evidence="7">
    <location>
        <begin position="231"/>
        <end position="254"/>
    </location>
</feature>
<feature type="transmembrane region" description="Helical" evidence="7">
    <location>
        <begin position="833"/>
        <end position="856"/>
    </location>
</feature>
<evidence type="ECO:0000313" key="10">
    <source>
        <dbReference type="Proteomes" id="UP000825008"/>
    </source>
</evidence>
<feature type="domain" description="Membrane transport protein MMPL" evidence="8">
    <location>
        <begin position="65"/>
        <end position="393"/>
    </location>
</feature>
<evidence type="ECO:0000256" key="3">
    <source>
        <dbReference type="ARBA" id="ARBA00022475"/>
    </source>
</evidence>
<keyword evidence="5 7" id="KW-1133">Transmembrane helix</keyword>
<evidence type="ECO:0000256" key="6">
    <source>
        <dbReference type="ARBA" id="ARBA00023136"/>
    </source>
</evidence>
<organism evidence="9 10">
    <name type="scientific">Mycolicibacter heraklionensis</name>
    <dbReference type="NCBI Taxonomy" id="512402"/>
    <lineage>
        <taxon>Bacteria</taxon>
        <taxon>Bacillati</taxon>
        <taxon>Actinomycetota</taxon>
        <taxon>Actinomycetes</taxon>
        <taxon>Mycobacteriales</taxon>
        <taxon>Mycobacteriaceae</taxon>
        <taxon>Mycolicibacter</taxon>
    </lineage>
</organism>
<feature type="transmembrane region" description="Helical" evidence="7">
    <location>
        <begin position="776"/>
        <end position="794"/>
    </location>
</feature>
<sequence>MTAAAGPEITSPAPAPLPRAEHSAVATWIRRLAVPIILGWLAVVVVLSTAVPPLEIVGQMRSVPMSPDFAPSVTAIKRVGQVFGEYTSDSSAMILLEGQQPLGDDAHRYYDALVNRLNADTAHVEHVQDFWADPLTAAGAQSNDGRAAYVQVYLAGNQGETLANESLEAVRRIVTAVEAPPGTRTHVTGPAALAADEQVAGDHSAQVIVGLTFLVITAMILLVYRSISTGLIVLALVFLALAAARGVVAWLAYFHLIGLTTFATNLLVTLAIAAATDYAIVLVGRYQEARAAGQDRETAYHSMFDGTAHVILASGSTIAGATFCLHFTRLPYFQTLGIPLAAGMVVATLVALTLGPAIITVTSRRGLLEPKRAMRIRGWRKIGAVIVRWPAPVLVASTLLTLIGLLTLPGYRTSYNERRYLPSDLPSTAGYAAAEQHFSTARMNPEVLLVETDRDLRNPADFLVIDKIAKRVVRQPGISRVQTITRPDGTPLTFSTLPAQLSLQGTVQVLNQGYLQDRMKELRASVEDLQRGIDAMEQMQLLMTEMAATTHSMVGKTHRLASDTSELRNHLADFDDFLRPLRSYLYWDPHCYDIPTCWALRSVFDALDGTDVVSGDIDQVLPDLDRLDALMPQMLRQLPAQIQSLTSAQTAMLTMYSAQSGLLDQTAAMLDNQSAMGTAFNDSKNDDTFYLPPEVFGNQDFKRGLKVFLSPDGHAVRFIVTHDGDPLTPEGITHVDGIKHAAKEAIKGTPLEGSKIYVGGTASVFKDMQEGNNYDLLAVGIAALCLIFIIMLIITRSVIAAAVIVGTVLASLGASFGLSILLWQHIIGLELHFMVMAMSLIILLAVGSDYNLLLVARFKEEINAGLNTGIIRAMGGTGSVVTSAGVVFALTMLSMAVSDLMVVAQIGTTIALGLLFDTLVIRSFVTPSIAALLGKWFWWPQAVRTRPTPDHSLVAKLVDLEEHSRPTVSIGS</sequence>
<keyword evidence="6 7" id="KW-0472">Membrane</keyword>
<dbReference type="InterPro" id="IPR004869">
    <property type="entry name" value="MMPL_dom"/>
</dbReference>
<accession>A0A9X7WG06</accession>